<proteinExistence type="predicted"/>
<accession>A0AAE1EEK9</accession>
<protein>
    <submittedName>
        <fullName evidence="1">Uncharacterized protein</fullName>
    </submittedName>
</protein>
<comment type="caution">
    <text evidence="1">The sequence shown here is derived from an EMBL/GenBank/DDBJ whole genome shotgun (WGS) entry which is preliminary data.</text>
</comment>
<dbReference type="AlphaFoldDB" id="A0AAE1EEK9"/>
<dbReference type="Proteomes" id="UP001283361">
    <property type="component" value="Unassembled WGS sequence"/>
</dbReference>
<gene>
    <name evidence="1" type="ORF">RRG08_052848</name>
</gene>
<reference evidence="1" key="1">
    <citation type="journal article" date="2023" name="G3 (Bethesda)">
        <title>A reference genome for the long-term kleptoplast-retaining sea slug Elysia crispata morphotype clarki.</title>
        <authorList>
            <person name="Eastman K.E."/>
            <person name="Pendleton A.L."/>
            <person name="Shaikh M.A."/>
            <person name="Suttiyut T."/>
            <person name="Ogas R."/>
            <person name="Tomko P."/>
            <person name="Gavelis G."/>
            <person name="Widhalm J.R."/>
            <person name="Wisecaver J.H."/>
        </authorList>
    </citation>
    <scope>NUCLEOTIDE SEQUENCE</scope>
    <source>
        <strain evidence="1">ECLA1</strain>
    </source>
</reference>
<sequence length="66" mass="7553">MLLINPSSKDYFPQLVLSLRRALGAEKAQSPMRGYKVYTADIRDLQGNTPVRDNLIRSGFHWLMTT</sequence>
<evidence type="ECO:0000313" key="1">
    <source>
        <dbReference type="EMBL" id="KAK3803038.1"/>
    </source>
</evidence>
<dbReference type="EMBL" id="JAWDGP010000195">
    <property type="protein sequence ID" value="KAK3803038.1"/>
    <property type="molecule type" value="Genomic_DNA"/>
</dbReference>
<evidence type="ECO:0000313" key="2">
    <source>
        <dbReference type="Proteomes" id="UP001283361"/>
    </source>
</evidence>
<organism evidence="1 2">
    <name type="scientific">Elysia crispata</name>
    <name type="common">lettuce slug</name>
    <dbReference type="NCBI Taxonomy" id="231223"/>
    <lineage>
        <taxon>Eukaryota</taxon>
        <taxon>Metazoa</taxon>
        <taxon>Spiralia</taxon>
        <taxon>Lophotrochozoa</taxon>
        <taxon>Mollusca</taxon>
        <taxon>Gastropoda</taxon>
        <taxon>Heterobranchia</taxon>
        <taxon>Euthyneura</taxon>
        <taxon>Panpulmonata</taxon>
        <taxon>Sacoglossa</taxon>
        <taxon>Placobranchoidea</taxon>
        <taxon>Plakobranchidae</taxon>
        <taxon>Elysia</taxon>
    </lineage>
</organism>
<name>A0AAE1EEK9_9GAST</name>
<keyword evidence="2" id="KW-1185">Reference proteome</keyword>